<evidence type="ECO:0000313" key="3">
    <source>
        <dbReference type="EMBL" id="KJV77109.1"/>
    </source>
</evidence>
<evidence type="ECO:0000259" key="1">
    <source>
        <dbReference type="Pfam" id="PF08388"/>
    </source>
</evidence>
<protein>
    <submittedName>
        <fullName evidence="3">Group II intron, maturase-specific domain protein</fullName>
    </submittedName>
</protein>
<gene>
    <name evidence="3" type="ORF">OTSTA716_0435</name>
    <name evidence="2" type="ORF">OTSTA716_0775</name>
</gene>
<dbReference type="Proteomes" id="UP000033671">
    <property type="component" value="Unassembled WGS sequence"/>
</dbReference>
<dbReference type="EMBL" id="LAOA01000021">
    <property type="protein sequence ID" value="KJV76427.1"/>
    <property type="molecule type" value="Genomic_DNA"/>
</dbReference>
<feature type="domain" description="Group II intron maturase-specific" evidence="1">
    <location>
        <begin position="3"/>
        <end position="55"/>
    </location>
</feature>
<dbReference type="InterPro" id="IPR013597">
    <property type="entry name" value="Mat_intron_G2"/>
</dbReference>
<organism evidence="3 4">
    <name type="scientific">Orientia tsutsugamushi str. TA716</name>
    <dbReference type="NCBI Taxonomy" id="1359175"/>
    <lineage>
        <taxon>Bacteria</taxon>
        <taxon>Pseudomonadati</taxon>
        <taxon>Pseudomonadota</taxon>
        <taxon>Alphaproteobacteria</taxon>
        <taxon>Rickettsiales</taxon>
        <taxon>Rickettsiaceae</taxon>
        <taxon>Rickettsieae</taxon>
        <taxon>Orientia</taxon>
    </lineage>
</organism>
<dbReference type="EMBL" id="LAOA01000009">
    <property type="protein sequence ID" value="KJV77109.1"/>
    <property type="molecule type" value="Genomic_DNA"/>
</dbReference>
<dbReference type="Pfam" id="PF08388">
    <property type="entry name" value="GIIM"/>
    <property type="match status" value="1"/>
</dbReference>
<proteinExistence type="predicted"/>
<accession>A0A0F3PD01</accession>
<dbReference type="RefSeq" id="WP_052694699.1">
    <property type="nucleotide sequence ID" value="NZ_LAOA01000009.1"/>
</dbReference>
<dbReference type="AlphaFoldDB" id="A0A0F3PD01"/>
<reference evidence="3 4" key="1">
    <citation type="submission" date="2015-01" db="EMBL/GenBank/DDBJ databases">
        <title>Genome Sequencing of Rickettsiales.</title>
        <authorList>
            <person name="Daugherty S.C."/>
            <person name="Su Q."/>
            <person name="Abolude K."/>
            <person name="Beier-Sexton M."/>
            <person name="Carlyon J.A."/>
            <person name="Carter R."/>
            <person name="Day N.P."/>
            <person name="Dumler S.J."/>
            <person name="Dyachenko V."/>
            <person name="Godinez A."/>
            <person name="Kurtti T.J."/>
            <person name="Lichay M."/>
            <person name="Mullins K.E."/>
            <person name="Ott S."/>
            <person name="Pappas-Brown V."/>
            <person name="Paris D.H."/>
            <person name="Patel P."/>
            <person name="Richards A.L."/>
            <person name="Sadzewicz L."/>
            <person name="Sears K."/>
            <person name="Seidman D."/>
            <person name="Sengamalay N."/>
            <person name="Stenos J."/>
            <person name="Tallon L.J."/>
            <person name="Vincent G."/>
            <person name="Fraser C.M."/>
            <person name="Munderloh U."/>
            <person name="Dunning-Hotopp J.C."/>
        </authorList>
    </citation>
    <scope>NUCLEOTIDE SEQUENCE [LARGE SCALE GENOMIC DNA]</scope>
    <source>
        <strain evidence="3 4">TA716</strain>
    </source>
</reference>
<name>A0A0F3PD01_ORITS</name>
<evidence type="ECO:0000313" key="2">
    <source>
        <dbReference type="EMBL" id="KJV76427.1"/>
    </source>
</evidence>
<evidence type="ECO:0000313" key="4">
    <source>
        <dbReference type="Proteomes" id="UP000033671"/>
    </source>
</evidence>
<sequence>MLLNPIIKGWTTYHRHIVAKKSFSKLGHEIHKILWQWSKRWHLNKSKHCIKNKYFKSIRGNTWSFTCNVQNIDRVSTTYELVNPAKLPIKRHIKTLSEANPYDRQWNNYFEKRLKHKMYESLSDNRKLSSIWNRQKGKCPNCKQPITLSTDWDI</sequence>
<comment type="caution">
    <text evidence="3">The sequence shown here is derived from an EMBL/GenBank/DDBJ whole genome shotgun (WGS) entry which is preliminary data.</text>
</comment>
<dbReference type="PATRIC" id="fig|1359175.3.peg.1435"/>